<reference evidence="1 2" key="1">
    <citation type="submission" date="2020-05" db="EMBL/GenBank/DDBJ databases">
        <title>Draft genome sequence of Desulfovibrio sp. strain HN2T.</title>
        <authorList>
            <person name="Ueno A."/>
            <person name="Tamazawa S."/>
            <person name="Tamamura S."/>
            <person name="Murakami T."/>
            <person name="Kiyama T."/>
            <person name="Inomata H."/>
            <person name="Amano Y."/>
            <person name="Miyakawa K."/>
            <person name="Tamaki H."/>
            <person name="Naganuma T."/>
            <person name="Kaneko K."/>
        </authorList>
    </citation>
    <scope>NUCLEOTIDE SEQUENCE [LARGE SCALE GENOMIC DNA]</scope>
    <source>
        <strain evidence="1 2">HN2</strain>
    </source>
</reference>
<sequence>MPALCCERGMSCATFDRGGHSLAATVVWHDRSVLMAPVKEWDQEYRQLA</sequence>
<organism evidence="1 2">
    <name type="scientific">Desulfovibrio subterraneus</name>
    <dbReference type="NCBI Taxonomy" id="2718620"/>
    <lineage>
        <taxon>Bacteria</taxon>
        <taxon>Pseudomonadati</taxon>
        <taxon>Thermodesulfobacteriota</taxon>
        <taxon>Desulfovibrionia</taxon>
        <taxon>Desulfovibrionales</taxon>
        <taxon>Desulfovibrionaceae</taxon>
        <taxon>Desulfovibrio</taxon>
    </lineage>
</organism>
<protein>
    <submittedName>
        <fullName evidence="1">Uncharacterized protein</fullName>
    </submittedName>
</protein>
<name>A0A7J0BMH6_9BACT</name>
<dbReference type="Proteomes" id="UP000503840">
    <property type="component" value="Unassembled WGS sequence"/>
</dbReference>
<gene>
    <name evidence="1" type="ORF">DSM101010T_32510</name>
</gene>
<accession>A0A7J0BMH6</accession>
<proteinExistence type="predicted"/>
<dbReference type="AlphaFoldDB" id="A0A7J0BMH6"/>
<comment type="caution">
    <text evidence="1">The sequence shown here is derived from an EMBL/GenBank/DDBJ whole genome shotgun (WGS) entry which is preliminary data.</text>
</comment>
<evidence type="ECO:0000313" key="1">
    <source>
        <dbReference type="EMBL" id="GFM34886.1"/>
    </source>
</evidence>
<evidence type="ECO:0000313" key="2">
    <source>
        <dbReference type="Proteomes" id="UP000503840"/>
    </source>
</evidence>
<keyword evidence="2" id="KW-1185">Reference proteome</keyword>
<dbReference type="EMBL" id="BLVO01000016">
    <property type="protein sequence ID" value="GFM34886.1"/>
    <property type="molecule type" value="Genomic_DNA"/>
</dbReference>